<keyword evidence="1" id="KW-0812">Transmembrane</keyword>
<accession>A0A7W0C6P1</accession>
<sequence>MFVFVVFGDMGLAGDFWVQAWCGHGVTVFLTAFPLFSGVVCNALYGFWKKQGELIYIHLKAAGMSRANGICFKTKELDGQYRP</sequence>
<keyword evidence="1" id="KW-0472">Membrane</keyword>
<comment type="caution">
    <text evidence="2">The sequence shown here is derived from an EMBL/GenBank/DDBJ whole genome shotgun (WGS) entry which is preliminary data.</text>
</comment>
<protein>
    <submittedName>
        <fullName evidence="2">Uncharacterized protein</fullName>
    </submittedName>
</protein>
<proteinExistence type="predicted"/>
<evidence type="ECO:0000256" key="1">
    <source>
        <dbReference type="SAM" id="Phobius"/>
    </source>
</evidence>
<organism evidence="2 3">
    <name type="scientific">Desulfosalsimonas propionicica</name>
    <dbReference type="NCBI Taxonomy" id="332175"/>
    <lineage>
        <taxon>Bacteria</taxon>
        <taxon>Pseudomonadati</taxon>
        <taxon>Thermodesulfobacteriota</taxon>
        <taxon>Desulfobacteria</taxon>
        <taxon>Desulfobacterales</taxon>
        <taxon>Desulfosalsimonadaceae</taxon>
        <taxon>Desulfosalsimonas</taxon>
    </lineage>
</organism>
<reference evidence="2 3" key="1">
    <citation type="submission" date="2020-07" db="EMBL/GenBank/DDBJ databases">
        <title>Genomic Encyclopedia of Type Strains, Phase IV (KMG-IV): sequencing the most valuable type-strain genomes for metagenomic binning, comparative biology and taxonomic classification.</title>
        <authorList>
            <person name="Goeker M."/>
        </authorList>
    </citation>
    <scope>NUCLEOTIDE SEQUENCE [LARGE SCALE GENOMIC DNA]</scope>
    <source>
        <strain evidence="2 3">DSM 17721</strain>
    </source>
</reference>
<evidence type="ECO:0000313" key="2">
    <source>
        <dbReference type="EMBL" id="MBA2880183.1"/>
    </source>
</evidence>
<dbReference type="EMBL" id="JACDUS010000001">
    <property type="protein sequence ID" value="MBA2880183.1"/>
    <property type="molecule type" value="Genomic_DNA"/>
</dbReference>
<gene>
    <name evidence="2" type="ORF">HNR65_000490</name>
</gene>
<evidence type="ECO:0000313" key="3">
    <source>
        <dbReference type="Proteomes" id="UP000525298"/>
    </source>
</evidence>
<dbReference type="Proteomes" id="UP000525298">
    <property type="component" value="Unassembled WGS sequence"/>
</dbReference>
<name>A0A7W0C6P1_9BACT</name>
<keyword evidence="1" id="KW-1133">Transmembrane helix</keyword>
<dbReference type="AlphaFoldDB" id="A0A7W0C6P1"/>
<dbReference type="RefSeq" id="WP_181549843.1">
    <property type="nucleotide sequence ID" value="NZ_JACDUS010000001.1"/>
</dbReference>
<feature type="transmembrane region" description="Helical" evidence="1">
    <location>
        <begin position="26"/>
        <end position="48"/>
    </location>
</feature>
<keyword evidence="3" id="KW-1185">Reference proteome</keyword>